<dbReference type="InterPro" id="IPR006439">
    <property type="entry name" value="HAD-SF_hydro_IA"/>
</dbReference>
<dbReference type="InterPro" id="IPR023214">
    <property type="entry name" value="HAD_sf"/>
</dbReference>
<sequence length="220" mass="23244">MAGVKELLREKDHVFLDFDGPVCDVFAKLPSSEVADRLKRLVGPDLPHEVSAAADPFEVLRYAASCGPNAAHVVERQLSRLENEAVSMVPPAPGAVEVIREWVAQGFTVSIVSNNSVEAIRAFLTVHELVEQVRRISARASSDPAHLKPHPVLIEAAVKALGTSPGKCVMIGDSAADVLAARAAGVASVALATTSAKRRSLAALHPDALVSDLTDLRLAP</sequence>
<dbReference type="SUPFAM" id="SSF56784">
    <property type="entry name" value="HAD-like"/>
    <property type="match status" value="1"/>
</dbReference>
<dbReference type="GO" id="GO:0006281">
    <property type="term" value="P:DNA repair"/>
    <property type="evidence" value="ECO:0007669"/>
    <property type="project" value="TreeGrafter"/>
</dbReference>
<evidence type="ECO:0000313" key="1">
    <source>
        <dbReference type="EMBL" id="OLZ49045.1"/>
    </source>
</evidence>
<dbReference type="RefSeq" id="WP_076163055.1">
    <property type="nucleotide sequence ID" value="NZ_JBEZVB010000004.1"/>
</dbReference>
<dbReference type="Proteomes" id="UP000187486">
    <property type="component" value="Unassembled WGS sequence"/>
</dbReference>
<dbReference type="InterPro" id="IPR050155">
    <property type="entry name" value="HAD-like_hydrolase_sf"/>
</dbReference>
<dbReference type="Gene3D" id="3.40.50.1000">
    <property type="entry name" value="HAD superfamily/HAD-like"/>
    <property type="match status" value="1"/>
</dbReference>
<dbReference type="PANTHER" id="PTHR43434:SF1">
    <property type="entry name" value="PHOSPHOGLYCOLATE PHOSPHATASE"/>
    <property type="match status" value="1"/>
</dbReference>
<dbReference type="EMBL" id="MQUQ01000012">
    <property type="protein sequence ID" value="OLZ49045.1"/>
    <property type="molecule type" value="Genomic_DNA"/>
</dbReference>
<name>A0A1R0KPC2_9PSEU</name>
<keyword evidence="2" id="KW-1185">Reference proteome</keyword>
<dbReference type="NCBIfam" id="TIGR01509">
    <property type="entry name" value="HAD-SF-IA-v3"/>
    <property type="match status" value="1"/>
</dbReference>
<comment type="caution">
    <text evidence="1">The sequence shown here is derived from an EMBL/GenBank/DDBJ whole genome shotgun (WGS) entry which is preliminary data.</text>
</comment>
<dbReference type="AlphaFoldDB" id="A0A1R0KPC2"/>
<dbReference type="STRING" id="76021.BS329_21590"/>
<dbReference type="InterPro" id="IPR036412">
    <property type="entry name" value="HAD-like_sf"/>
</dbReference>
<gene>
    <name evidence="1" type="ORF">BS329_21590</name>
</gene>
<dbReference type="GO" id="GO:0005829">
    <property type="term" value="C:cytosol"/>
    <property type="evidence" value="ECO:0007669"/>
    <property type="project" value="TreeGrafter"/>
</dbReference>
<dbReference type="GO" id="GO:0008967">
    <property type="term" value="F:phosphoglycolate phosphatase activity"/>
    <property type="evidence" value="ECO:0007669"/>
    <property type="project" value="TreeGrafter"/>
</dbReference>
<proteinExistence type="predicted"/>
<dbReference type="NCBIfam" id="TIGR01549">
    <property type="entry name" value="HAD-SF-IA-v1"/>
    <property type="match status" value="1"/>
</dbReference>
<reference evidence="1 2" key="1">
    <citation type="submission" date="2016-01" db="EMBL/GenBank/DDBJ databases">
        <title>Amycolatopsis coloradensis genome sequencing and assembly.</title>
        <authorList>
            <person name="Mayilraj S."/>
        </authorList>
    </citation>
    <scope>NUCLEOTIDE SEQUENCE [LARGE SCALE GENOMIC DNA]</scope>
    <source>
        <strain evidence="1 2">DSM 44225</strain>
    </source>
</reference>
<dbReference type="OrthoDB" id="4547358at2"/>
<evidence type="ECO:0000313" key="2">
    <source>
        <dbReference type="Proteomes" id="UP000187486"/>
    </source>
</evidence>
<dbReference type="Pfam" id="PF00702">
    <property type="entry name" value="Hydrolase"/>
    <property type="match status" value="1"/>
</dbReference>
<dbReference type="PANTHER" id="PTHR43434">
    <property type="entry name" value="PHOSPHOGLYCOLATE PHOSPHATASE"/>
    <property type="match status" value="1"/>
</dbReference>
<accession>A0A1R0KPC2</accession>
<protein>
    <submittedName>
        <fullName evidence="1">Haloacid dehalogenase</fullName>
    </submittedName>
</protein>
<organism evidence="1 2">
    <name type="scientific">Amycolatopsis coloradensis</name>
    <dbReference type="NCBI Taxonomy" id="76021"/>
    <lineage>
        <taxon>Bacteria</taxon>
        <taxon>Bacillati</taxon>
        <taxon>Actinomycetota</taxon>
        <taxon>Actinomycetes</taxon>
        <taxon>Pseudonocardiales</taxon>
        <taxon>Pseudonocardiaceae</taxon>
        <taxon>Amycolatopsis</taxon>
    </lineage>
</organism>